<dbReference type="Proteomes" id="UP000265566">
    <property type="component" value="Chromosome 1"/>
</dbReference>
<evidence type="ECO:0000313" key="6">
    <source>
        <dbReference type="Proteomes" id="UP000265566"/>
    </source>
</evidence>
<evidence type="ECO:0000313" key="3">
    <source>
        <dbReference type="EMBL" id="RHN76667.1"/>
    </source>
</evidence>
<dbReference type="PANTHER" id="PTHR47123:SF15">
    <property type="entry name" value="F-BOX PROTEIN SKIP23"/>
    <property type="match status" value="1"/>
</dbReference>
<dbReference type="PaxDb" id="3880-AES58686"/>
<dbReference type="InterPro" id="IPR051304">
    <property type="entry name" value="SCF_F-box_domain"/>
</dbReference>
<dbReference type="Pfam" id="PF03478">
    <property type="entry name" value="Beta-prop_KIB1-4"/>
    <property type="match status" value="1"/>
</dbReference>
<reference evidence="6" key="4">
    <citation type="journal article" date="2018" name="Nat. Plants">
        <title>Whole-genome landscape of Medicago truncatula symbiotic genes.</title>
        <authorList>
            <person name="Pecrix Y."/>
            <person name="Staton S.E."/>
            <person name="Sallet E."/>
            <person name="Lelandais-Briere C."/>
            <person name="Moreau S."/>
            <person name="Carrere S."/>
            <person name="Blein T."/>
            <person name="Jardinaud M.F."/>
            <person name="Latrasse D."/>
            <person name="Zouine M."/>
            <person name="Zahm M."/>
            <person name="Kreplak J."/>
            <person name="Mayjonade B."/>
            <person name="Satge C."/>
            <person name="Perez M."/>
            <person name="Cauet S."/>
            <person name="Marande W."/>
            <person name="Chantry-Darmon C."/>
            <person name="Lopez-Roques C."/>
            <person name="Bouchez O."/>
            <person name="Berard A."/>
            <person name="Debelle F."/>
            <person name="Munos S."/>
            <person name="Bendahmane A."/>
            <person name="Berges H."/>
            <person name="Niebel A."/>
            <person name="Buitink J."/>
            <person name="Frugier F."/>
            <person name="Benhamed M."/>
            <person name="Crespi M."/>
            <person name="Gouzy J."/>
            <person name="Gamas P."/>
        </authorList>
    </citation>
    <scope>NUCLEOTIDE SEQUENCE [LARGE SCALE GENOMIC DNA]</scope>
    <source>
        <strain evidence="6">cv. Jemalong A17</strain>
    </source>
</reference>
<gene>
    <name evidence="4" type="primary">11430545</name>
    <name evidence="2" type="ordered locus">MTR_1g007220</name>
    <name evidence="3" type="ORF">MtrunA17_Chr1g0146371</name>
</gene>
<evidence type="ECO:0000313" key="4">
    <source>
        <dbReference type="EnsemblPlants" id="AES58686"/>
    </source>
</evidence>
<reference evidence="2 5" key="2">
    <citation type="journal article" date="2014" name="BMC Genomics">
        <title>An improved genome release (version Mt4.0) for the model legume Medicago truncatula.</title>
        <authorList>
            <person name="Tang H."/>
            <person name="Krishnakumar V."/>
            <person name="Bidwell S."/>
            <person name="Rosen B."/>
            <person name="Chan A."/>
            <person name="Zhou S."/>
            <person name="Gentzbittel L."/>
            <person name="Childs K.L."/>
            <person name="Yandell M."/>
            <person name="Gundlach H."/>
            <person name="Mayer K.F."/>
            <person name="Schwartz D.C."/>
            <person name="Town C.D."/>
        </authorList>
    </citation>
    <scope>GENOME REANNOTATION</scope>
    <source>
        <strain evidence="4 5">cv. Jemalong A17</strain>
    </source>
</reference>
<feature type="domain" description="KIB1-4 beta-propeller" evidence="1">
    <location>
        <begin position="53"/>
        <end position="134"/>
    </location>
</feature>
<dbReference type="EMBL" id="PSQE01000001">
    <property type="protein sequence ID" value="RHN76667.1"/>
    <property type="molecule type" value="Genomic_DNA"/>
</dbReference>
<dbReference type="InterPro" id="IPR005174">
    <property type="entry name" value="KIB1-4_b-propeller"/>
</dbReference>
<reference evidence="4" key="3">
    <citation type="submission" date="2015-04" db="UniProtKB">
        <authorList>
            <consortium name="EnsemblPlants"/>
        </authorList>
    </citation>
    <scope>IDENTIFICATION</scope>
    <source>
        <strain evidence="4">cv. Jemalong A17</strain>
    </source>
</reference>
<proteinExistence type="predicted"/>
<dbReference type="AlphaFoldDB" id="G7I268"/>
<evidence type="ECO:0000259" key="1">
    <source>
        <dbReference type="Pfam" id="PF03478"/>
    </source>
</evidence>
<dbReference type="EMBL" id="CM001217">
    <property type="protein sequence ID" value="AES58686.1"/>
    <property type="molecule type" value="Genomic_DNA"/>
</dbReference>
<evidence type="ECO:0000313" key="5">
    <source>
        <dbReference type="Proteomes" id="UP000002051"/>
    </source>
</evidence>
<dbReference type="HOGENOM" id="CLU_116472_0_0_1"/>
<organism evidence="2 5">
    <name type="scientific">Medicago truncatula</name>
    <name type="common">Barrel medic</name>
    <name type="synonym">Medicago tribuloides</name>
    <dbReference type="NCBI Taxonomy" id="3880"/>
    <lineage>
        <taxon>Eukaryota</taxon>
        <taxon>Viridiplantae</taxon>
        <taxon>Streptophyta</taxon>
        <taxon>Embryophyta</taxon>
        <taxon>Tracheophyta</taxon>
        <taxon>Spermatophyta</taxon>
        <taxon>Magnoliopsida</taxon>
        <taxon>eudicotyledons</taxon>
        <taxon>Gunneridae</taxon>
        <taxon>Pentapetalae</taxon>
        <taxon>rosids</taxon>
        <taxon>fabids</taxon>
        <taxon>Fabales</taxon>
        <taxon>Fabaceae</taxon>
        <taxon>Papilionoideae</taxon>
        <taxon>50 kb inversion clade</taxon>
        <taxon>NPAAA clade</taxon>
        <taxon>Hologalegina</taxon>
        <taxon>IRL clade</taxon>
        <taxon>Trifolieae</taxon>
        <taxon>Medicago</taxon>
    </lineage>
</organism>
<dbReference type="Proteomes" id="UP000002051">
    <property type="component" value="Unassembled WGS sequence"/>
</dbReference>
<dbReference type="PANTHER" id="PTHR47123">
    <property type="entry name" value="F-BOX PROTEIN SKIP23"/>
    <property type="match status" value="1"/>
</dbReference>
<protein>
    <submittedName>
        <fullName evidence="2">DUF295 family protein</fullName>
    </submittedName>
</protein>
<dbReference type="OMA" id="DERWTIM"/>
<name>G7I268_MEDTR</name>
<dbReference type="OrthoDB" id="599103at2759"/>
<evidence type="ECO:0000313" key="2">
    <source>
        <dbReference type="EMBL" id="AES58686.1"/>
    </source>
</evidence>
<keyword evidence="5" id="KW-1185">Reference proteome</keyword>
<dbReference type="KEGG" id="mtr:11430545"/>
<reference evidence="3" key="5">
    <citation type="journal article" date="2018" name="Nat. Plants">
        <title>Whole-genome landscape of Medicago truncatula symbiotic genes.</title>
        <authorList>
            <person name="Pecrix Y."/>
            <person name="Gamas P."/>
            <person name="Carrere S."/>
        </authorList>
    </citation>
    <scope>NUCLEOTIDE SEQUENCE</scope>
    <source>
        <tissue evidence="3">Leaves</tissue>
    </source>
</reference>
<dbReference type="EnsemblPlants" id="AES58686">
    <property type="protein sequence ID" value="AES58686"/>
    <property type="gene ID" value="MTR_1g007220"/>
</dbReference>
<accession>G7I268</accession>
<dbReference type="Gramene" id="rna30">
    <property type="protein sequence ID" value="RHN76667.1"/>
    <property type="gene ID" value="gene30"/>
</dbReference>
<dbReference type="GO" id="GO:0016567">
    <property type="term" value="P:protein ubiquitination"/>
    <property type="evidence" value="ECO:0000318"/>
    <property type="project" value="GO_Central"/>
</dbReference>
<sequence>MEKNPIIVGSLNCTGEEPVVLKCGDENWKLIPGMSAYLGDIRVFKGQPYVVDKFLVESDGDLLLADVYDHEIDEDADDYDRARINVFKLNEKEKKWVKLANLGDRVFFLGLLCSFSASASDLCVPKGNLVIIMDNIFTRVQYKSSFLDLDDGQLLPLSNYPEYSELFCHLR</sequence>
<reference evidence="2 5" key="1">
    <citation type="journal article" date="2011" name="Nature">
        <title>The Medicago genome provides insight into the evolution of rhizobial symbioses.</title>
        <authorList>
            <person name="Young N.D."/>
            <person name="Debelle F."/>
            <person name="Oldroyd G.E."/>
            <person name="Geurts R."/>
            <person name="Cannon S.B."/>
            <person name="Udvardi M.K."/>
            <person name="Benedito V.A."/>
            <person name="Mayer K.F."/>
            <person name="Gouzy J."/>
            <person name="Schoof H."/>
            <person name="Van de Peer Y."/>
            <person name="Proost S."/>
            <person name="Cook D.R."/>
            <person name="Meyers B.C."/>
            <person name="Spannagl M."/>
            <person name="Cheung F."/>
            <person name="De Mita S."/>
            <person name="Krishnakumar V."/>
            <person name="Gundlach H."/>
            <person name="Zhou S."/>
            <person name="Mudge J."/>
            <person name="Bharti A.K."/>
            <person name="Murray J.D."/>
            <person name="Naoumkina M.A."/>
            <person name="Rosen B."/>
            <person name="Silverstein K.A."/>
            <person name="Tang H."/>
            <person name="Rombauts S."/>
            <person name="Zhao P.X."/>
            <person name="Zhou P."/>
            <person name="Barbe V."/>
            <person name="Bardou P."/>
            <person name="Bechner M."/>
            <person name="Bellec A."/>
            <person name="Berger A."/>
            <person name="Berges H."/>
            <person name="Bidwell S."/>
            <person name="Bisseling T."/>
            <person name="Choisne N."/>
            <person name="Couloux A."/>
            <person name="Denny R."/>
            <person name="Deshpande S."/>
            <person name="Dai X."/>
            <person name="Doyle J.J."/>
            <person name="Dudez A.M."/>
            <person name="Farmer A.D."/>
            <person name="Fouteau S."/>
            <person name="Franken C."/>
            <person name="Gibelin C."/>
            <person name="Gish J."/>
            <person name="Goldstein S."/>
            <person name="Gonzalez A.J."/>
            <person name="Green P.J."/>
            <person name="Hallab A."/>
            <person name="Hartog M."/>
            <person name="Hua A."/>
            <person name="Humphray S.J."/>
            <person name="Jeong D.H."/>
            <person name="Jing Y."/>
            <person name="Jocker A."/>
            <person name="Kenton S.M."/>
            <person name="Kim D.J."/>
            <person name="Klee K."/>
            <person name="Lai H."/>
            <person name="Lang C."/>
            <person name="Lin S."/>
            <person name="Macmil S.L."/>
            <person name="Magdelenat G."/>
            <person name="Matthews L."/>
            <person name="McCorrison J."/>
            <person name="Monaghan E.L."/>
            <person name="Mun J.H."/>
            <person name="Najar F.Z."/>
            <person name="Nicholson C."/>
            <person name="Noirot C."/>
            <person name="O'Bleness M."/>
            <person name="Paule C.R."/>
            <person name="Poulain J."/>
            <person name="Prion F."/>
            <person name="Qin B."/>
            <person name="Qu C."/>
            <person name="Retzel E.F."/>
            <person name="Riddle C."/>
            <person name="Sallet E."/>
            <person name="Samain S."/>
            <person name="Samson N."/>
            <person name="Sanders I."/>
            <person name="Saurat O."/>
            <person name="Scarpelli C."/>
            <person name="Schiex T."/>
            <person name="Segurens B."/>
            <person name="Severin A.J."/>
            <person name="Sherrier D.J."/>
            <person name="Shi R."/>
            <person name="Sims S."/>
            <person name="Singer S.R."/>
            <person name="Sinharoy S."/>
            <person name="Sterck L."/>
            <person name="Viollet A."/>
            <person name="Wang B.B."/>
            <person name="Wang K."/>
            <person name="Wang M."/>
            <person name="Wang X."/>
            <person name="Warfsmann J."/>
            <person name="Weissenbach J."/>
            <person name="White D.D."/>
            <person name="White J.D."/>
            <person name="Wiley G.B."/>
            <person name="Wincker P."/>
            <person name="Xing Y."/>
            <person name="Yang L."/>
            <person name="Yao Z."/>
            <person name="Ying F."/>
            <person name="Zhai J."/>
            <person name="Zhou L."/>
            <person name="Zuber A."/>
            <person name="Denarie J."/>
            <person name="Dixon R.A."/>
            <person name="May G.D."/>
            <person name="Schwartz D.C."/>
            <person name="Rogers J."/>
            <person name="Quetier F."/>
            <person name="Town C.D."/>
            <person name="Roe B.A."/>
        </authorList>
    </citation>
    <scope>NUCLEOTIDE SEQUENCE [LARGE SCALE GENOMIC DNA]</scope>
    <source>
        <strain evidence="2">A17</strain>
        <strain evidence="4 5">cv. Jemalong A17</strain>
    </source>
</reference>